<dbReference type="PANTHER" id="PTHR36842:SF1">
    <property type="entry name" value="PROTEIN TOLB"/>
    <property type="match status" value="1"/>
</dbReference>
<proteinExistence type="inferred from homology"/>
<name>A0A1V6CED2_UNCT6</name>
<feature type="chain" id="PRO_5012325027" evidence="2">
    <location>
        <begin position="26"/>
        <end position="807"/>
    </location>
</feature>
<dbReference type="SUPFAM" id="SSF82171">
    <property type="entry name" value="DPP6 N-terminal domain-like"/>
    <property type="match status" value="1"/>
</dbReference>
<dbReference type="InterPro" id="IPR011659">
    <property type="entry name" value="WD40"/>
</dbReference>
<comment type="caution">
    <text evidence="3">The sequence shown here is derived from an EMBL/GenBank/DDBJ whole genome shotgun (WGS) entry which is preliminary data.</text>
</comment>
<dbReference type="Proteomes" id="UP000485562">
    <property type="component" value="Unassembled WGS sequence"/>
</dbReference>
<dbReference type="PANTHER" id="PTHR36842">
    <property type="entry name" value="PROTEIN TOLB HOMOLOG"/>
    <property type="match status" value="1"/>
</dbReference>
<dbReference type="Gene3D" id="2.120.10.30">
    <property type="entry name" value="TolB, C-terminal domain"/>
    <property type="match status" value="3"/>
</dbReference>
<gene>
    <name evidence="3" type="ORF">BWX89_00073</name>
</gene>
<sequence>MKKRVRLSGIMILCLLAVFIQNASAQHQYIVYSSIKYNGCSSNLVRYDTTTGETFLLTGFAETDTGIIQSISSESPASFVYFTRKSPLNGRENPGIWRVGIDSGGLTDFLSPDTAISYTYVAVSPDGNTVAYVANDNANPLTYHLYVCNSDGTNIKRLTSDPDWVCSYPVFINNSTILFKVKKAFLENYYTATLTGTLINLTNNESVSTYFPRLGRPMVSPSGDTIIYAKQVQQSQGYEKWTLYQLSPLDGTGTEVLLTDALYFVESNPLKQEEPYPAYAGDVNTIIFCGSISGNVYNLYSVNIPVTNPYLLMLTYGGFHITLPVFVSTSGQQENFVYLGQDGNVYLRNASGTDVRITSTSGNQHTAINKRGSIIAFAKNGIYTVMPNGTNLTVIDSDTSSDYPEFSPDGFYLLYKKNSDIYARRVDCSSGPVRLTYTSTVYGDIKFSPVNQEVLFTGLVNGKKHIFKCPVQIIIGSPITITAGAPVDLTPLTSDNQQPSWSPDGNTIAFISTRNQLPELWLMNSDGSNQRKIIFSGGFPVNPSDPCFAIDSSDILFYLSGTPKYLYTIDISQQQIYSSPVSPTLYAESFNVCSKSRNSIECERFFSIKERDPYIPFTYFLTMYSDKIPVPSSAIVSENLPDGWLLQDVKINGITPGQLTSNGATTGILKWLFGASGIAPLKNSIIQITVKIPSTKEYGTMDGITGWCETQGKKVYTKGLSNILIANPFIPLDRDNDWKISDEELLYTISLWAKNGRISGWPEDVNLWDWWLLSIISFWANPAGYTYDTVSSRTANTYIWSKVTSTP</sequence>
<dbReference type="AlphaFoldDB" id="A0A1V6CED2"/>
<evidence type="ECO:0000256" key="2">
    <source>
        <dbReference type="SAM" id="SignalP"/>
    </source>
</evidence>
<feature type="signal peptide" evidence="2">
    <location>
        <begin position="1"/>
        <end position="25"/>
    </location>
</feature>
<reference evidence="3" key="1">
    <citation type="submission" date="2017-02" db="EMBL/GenBank/DDBJ databases">
        <title>Delving into the versatile metabolic prowess of the omnipresent phylum Bacteroidetes.</title>
        <authorList>
            <person name="Nobu M.K."/>
            <person name="Mei R."/>
            <person name="Narihiro T."/>
            <person name="Kuroda K."/>
            <person name="Liu W.-T."/>
        </authorList>
    </citation>
    <scope>NUCLEOTIDE SEQUENCE</scope>
    <source>
        <strain evidence="3">ADurb.Bin131</strain>
    </source>
</reference>
<dbReference type="InterPro" id="IPR011042">
    <property type="entry name" value="6-blade_b-propeller_TolB-like"/>
</dbReference>
<dbReference type="EMBL" id="MWDQ01000019">
    <property type="protein sequence ID" value="OQB75250.1"/>
    <property type="molecule type" value="Genomic_DNA"/>
</dbReference>
<keyword evidence="2" id="KW-0732">Signal</keyword>
<protein>
    <submittedName>
        <fullName evidence="3">Translocation protein TolB</fullName>
    </submittedName>
</protein>
<dbReference type="SUPFAM" id="SSF69304">
    <property type="entry name" value="Tricorn protease N-terminal domain"/>
    <property type="match status" value="1"/>
</dbReference>
<accession>A0A1V6CED2</accession>
<evidence type="ECO:0000313" key="3">
    <source>
        <dbReference type="EMBL" id="OQB75250.1"/>
    </source>
</evidence>
<evidence type="ECO:0000256" key="1">
    <source>
        <dbReference type="ARBA" id="ARBA00009820"/>
    </source>
</evidence>
<dbReference type="Pfam" id="PF07676">
    <property type="entry name" value="PD40"/>
    <property type="match status" value="1"/>
</dbReference>
<organism evidence="3">
    <name type="scientific">candidate division TA06 bacterium ADurb.Bin131</name>
    <dbReference type="NCBI Taxonomy" id="1852827"/>
    <lineage>
        <taxon>Bacteria</taxon>
        <taxon>Bacteria division TA06</taxon>
    </lineage>
</organism>
<comment type="similarity">
    <text evidence="1">Belongs to the TolB family.</text>
</comment>